<dbReference type="InterPro" id="IPR050591">
    <property type="entry name" value="GSK-3"/>
</dbReference>
<dbReference type="SMART" id="SM00220">
    <property type="entry name" value="S_TKc"/>
    <property type="match status" value="1"/>
</dbReference>
<dbReference type="EMBL" id="JAUCMV010000001">
    <property type="protein sequence ID" value="KAK0423289.1"/>
    <property type="molecule type" value="Genomic_DNA"/>
</dbReference>
<protein>
    <recommendedName>
        <fullName evidence="8">Protein kinase domain-containing protein</fullName>
    </recommendedName>
</protein>
<evidence type="ECO:0000256" key="1">
    <source>
        <dbReference type="ARBA" id="ARBA00005527"/>
    </source>
</evidence>
<keyword evidence="5" id="KW-0418">Kinase</keyword>
<name>A0AA39M7F4_9BILA</name>
<sequence>MKSSRVPEDQKSVYASQQTCPSQMENLSTMKRQSGESAQKTTTRRQSGESVLKKSTCRESGESDPKTATRRESGESVQKKTKRHSGEKSVVGKTVPPSPLIYSPATLRKAAEGVRKDIEKVAVFDPIFYTNKVPMNEHDATRRPKWGTKRNKSNYEAERVYRVRAREVVLRQRCLLRCVHRIRAEGKRAGKEGDNCRYQKDLAGSFKRGRTDSRATMLQPPKHLKTAVLLQLMPSTVSKEHHSYIERGKLMPEIYIKVWSYQLFCGLYYLERCSVFHRDIKPENLLVDKDSGRLKIADFGACKKYRAEQRNHSYHVTRYYRAPELCLKYDMYDPTIDVWSAGCIVAELLMNRILFPGRNSNDQLKQIIRVLGTPSVKDLKGCVPGKNVPESVFKPVVPKRGFMKIIHRYNRNVSEISVEFVDLILQYDCNKRLRGKAALAHQFFDNLRSPKTKMPSGQPLPPLQYINYDANRNG</sequence>
<evidence type="ECO:0000313" key="9">
    <source>
        <dbReference type="EMBL" id="KAK0423289.1"/>
    </source>
</evidence>
<evidence type="ECO:0000256" key="6">
    <source>
        <dbReference type="ARBA" id="ARBA00022840"/>
    </source>
</evidence>
<keyword evidence="3" id="KW-0808">Transferase</keyword>
<evidence type="ECO:0000256" key="5">
    <source>
        <dbReference type="ARBA" id="ARBA00022777"/>
    </source>
</evidence>
<dbReference type="GO" id="GO:0004674">
    <property type="term" value="F:protein serine/threonine kinase activity"/>
    <property type="evidence" value="ECO:0007669"/>
    <property type="project" value="UniProtKB-KW"/>
</dbReference>
<evidence type="ECO:0000256" key="3">
    <source>
        <dbReference type="ARBA" id="ARBA00022679"/>
    </source>
</evidence>
<dbReference type="GO" id="GO:0005524">
    <property type="term" value="F:ATP binding"/>
    <property type="evidence" value="ECO:0007669"/>
    <property type="project" value="UniProtKB-KW"/>
</dbReference>
<evidence type="ECO:0000256" key="2">
    <source>
        <dbReference type="ARBA" id="ARBA00022527"/>
    </source>
</evidence>
<feature type="compositionally biased region" description="Polar residues" evidence="7">
    <location>
        <begin position="13"/>
        <end position="49"/>
    </location>
</feature>
<dbReference type="PROSITE" id="PS50011">
    <property type="entry name" value="PROTEIN_KINASE_DOM"/>
    <property type="match status" value="1"/>
</dbReference>
<reference evidence="9" key="1">
    <citation type="submission" date="2023-06" db="EMBL/GenBank/DDBJ databases">
        <title>Genomic analysis of the entomopathogenic nematode Steinernema hermaphroditum.</title>
        <authorList>
            <person name="Schwarz E.M."/>
            <person name="Heppert J.K."/>
            <person name="Baniya A."/>
            <person name="Schwartz H.T."/>
            <person name="Tan C.-H."/>
            <person name="Antoshechkin I."/>
            <person name="Sternberg P.W."/>
            <person name="Goodrich-Blair H."/>
            <person name="Dillman A.R."/>
        </authorList>
    </citation>
    <scope>NUCLEOTIDE SEQUENCE</scope>
    <source>
        <strain evidence="9">PS9179</strain>
        <tissue evidence="9">Whole animal</tissue>
    </source>
</reference>
<comment type="caution">
    <text evidence="9">The sequence shown here is derived from an EMBL/GenBank/DDBJ whole genome shotgun (WGS) entry which is preliminary data.</text>
</comment>
<evidence type="ECO:0000259" key="8">
    <source>
        <dbReference type="PROSITE" id="PS50011"/>
    </source>
</evidence>
<evidence type="ECO:0000256" key="7">
    <source>
        <dbReference type="SAM" id="MobiDB-lite"/>
    </source>
</evidence>
<keyword evidence="10" id="KW-1185">Reference proteome</keyword>
<dbReference type="InterPro" id="IPR011009">
    <property type="entry name" value="Kinase-like_dom_sf"/>
</dbReference>
<keyword evidence="4" id="KW-0547">Nucleotide-binding</keyword>
<keyword evidence="2" id="KW-0723">Serine/threonine-protein kinase</keyword>
<feature type="domain" description="Protein kinase" evidence="8">
    <location>
        <begin position="104"/>
        <end position="444"/>
    </location>
</feature>
<feature type="compositionally biased region" description="Basic and acidic residues" evidence="7">
    <location>
        <begin position="56"/>
        <end position="78"/>
    </location>
</feature>
<comment type="similarity">
    <text evidence="1">Belongs to the protein kinase superfamily. CMGC Ser/Thr protein kinase family. GSK-3 subfamily.</text>
</comment>
<dbReference type="GO" id="GO:0005634">
    <property type="term" value="C:nucleus"/>
    <property type="evidence" value="ECO:0007669"/>
    <property type="project" value="TreeGrafter"/>
</dbReference>
<keyword evidence="6" id="KW-0067">ATP-binding</keyword>
<dbReference type="GO" id="GO:0030154">
    <property type="term" value="P:cell differentiation"/>
    <property type="evidence" value="ECO:0007669"/>
    <property type="project" value="TreeGrafter"/>
</dbReference>
<dbReference type="FunFam" id="1.10.510.10:FF:000624">
    <property type="entry name" value="Mitogen-activated protein kinase"/>
    <property type="match status" value="1"/>
</dbReference>
<dbReference type="PROSITE" id="PS00108">
    <property type="entry name" value="PROTEIN_KINASE_ST"/>
    <property type="match status" value="1"/>
</dbReference>
<dbReference type="PANTHER" id="PTHR24057">
    <property type="entry name" value="GLYCOGEN SYNTHASE KINASE-3 ALPHA"/>
    <property type="match status" value="1"/>
</dbReference>
<dbReference type="Gene3D" id="1.10.510.10">
    <property type="entry name" value="Transferase(Phosphotransferase) domain 1"/>
    <property type="match status" value="1"/>
</dbReference>
<dbReference type="AlphaFoldDB" id="A0AA39M7F4"/>
<dbReference type="GO" id="GO:0007165">
    <property type="term" value="P:signal transduction"/>
    <property type="evidence" value="ECO:0007669"/>
    <property type="project" value="TreeGrafter"/>
</dbReference>
<dbReference type="Proteomes" id="UP001175271">
    <property type="component" value="Unassembled WGS sequence"/>
</dbReference>
<proteinExistence type="inferred from homology"/>
<evidence type="ECO:0000313" key="10">
    <source>
        <dbReference type="Proteomes" id="UP001175271"/>
    </source>
</evidence>
<gene>
    <name evidence="9" type="ORF">QR680_008066</name>
</gene>
<dbReference type="InterPro" id="IPR000719">
    <property type="entry name" value="Prot_kinase_dom"/>
</dbReference>
<feature type="region of interest" description="Disordered" evidence="7">
    <location>
        <begin position="1"/>
        <end position="99"/>
    </location>
</feature>
<dbReference type="SUPFAM" id="SSF56112">
    <property type="entry name" value="Protein kinase-like (PK-like)"/>
    <property type="match status" value="1"/>
</dbReference>
<dbReference type="InterPro" id="IPR008271">
    <property type="entry name" value="Ser/Thr_kinase_AS"/>
</dbReference>
<dbReference type="Pfam" id="PF00069">
    <property type="entry name" value="Pkinase"/>
    <property type="match status" value="1"/>
</dbReference>
<evidence type="ECO:0000256" key="4">
    <source>
        <dbReference type="ARBA" id="ARBA00022741"/>
    </source>
</evidence>
<accession>A0AA39M7F4</accession>
<organism evidence="9 10">
    <name type="scientific">Steinernema hermaphroditum</name>
    <dbReference type="NCBI Taxonomy" id="289476"/>
    <lineage>
        <taxon>Eukaryota</taxon>
        <taxon>Metazoa</taxon>
        <taxon>Ecdysozoa</taxon>
        <taxon>Nematoda</taxon>
        <taxon>Chromadorea</taxon>
        <taxon>Rhabditida</taxon>
        <taxon>Tylenchina</taxon>
        <taxon>Panagrolaimomorpha</taxon>
        <taxon>Strongyloidoidea</taxon>
        <taxon>Steinernematidae</taxon>
        <taxon>Steinernema</taxon>
    </lineage>
</organism>
<dbReference type="PANTHER" id="PTHR24057:SF0">
    <property type="entry name" value="PROTEIN KINASE SHAGGY-RELATED"/>
    <property type="match status" value="1"/>
</dbReference>
<dbReference type="GO" id="GO:0005737">
    <property type="term" value="C:cytoplasm"/>
    <property type="evidence" value="ECO:0007669"/>
    <property type="project" value="TreeGrafter"/>
</dbReference>
<feature type="compositionally biased region" description="Basic and acidic residues" evidence="7">
    <location>
        <begin position="1"/>
        <end position="11"/>
    </location>
</feature>